<evidence type="ECO:0000256" key="5">
    <source>
        <dbReference type="ARBA" id="ARBA00022741"/>
    </source>
</evidence>
<keyword evidence="7 10" id="KW-1133">Transmembrane helix</keyword>
<dbReference type="InterPro" id="IPR003439">
    <property type="entry name" value="ABC_transporter-like_ATP-bd"/>
</dbReference>
<keyword evidence="8 10" id="KW-0472">Membrane</keyword>
<evidence type="ECO:0000259" key="11">
    <source>
        <dbReference type="PROSITE" id="PS50893"/>
    </source>
</evidence>
<feature type="domain" description="ABC transporter" evidence="11">
    <location>
        <begin position="363"/>
        <end position="597"/>
    </location>
</feature>
<dbReference type="PROSITE" id="PS00211">
    <property type="entry name" value="ABC_TRANSPORTER_1"/>
    <property type="match status" value="1"/>
</dbReference>
<dbReference type="Pfam" id="PF00664">
    <property type="entry name" value="ABC_membrane"/>
    <property type="match status" value="1"/>
</dbReference>
<dbReference type="GO" id="GO:0005524">
    <property type="term" value="F:ATP binding"/>
    <property type="evidence" value="ECO:0007669"/>
    <property type="project" value="UniProtKB-KW"/>
</dbReference>
<keyword evidence="5" id="KW-0547">Nucleotide-binding</keyword>
<keyword evidence="4 10" id="KW-0812">Transmembrane</keyword>
<feature type="transmembrane region" description="Helical" evidence="10">
    <location>
        <begin position="154"/>
        <end position="180"/>
    </location>
</feature>
<dbReference type="AlphaFoldDB" id="A0A1I7MPD9"/>
<evidence type="ECO:0000256" key="3">
    <source>
        <dbReference type="ARBA" id="ARBA00022475"/>
    </source>
</evidence>
<name>A0A1I7MPD9_9MICC</name>
<dbReference type="OrthoDB" id="9806127at2"/>
<feature type="transmembrane region" description="Helical" evidence="10">
    <location>
        <begin position="272"/>
        <end position="291"/>
    </location>
</feature>
<dbReference type="RefSeq" id="WP_091698083.1">
    <property type="nucleotide sequence ID" value="NZ_FPCG01000008.1"/>
</dbReference>
<feature type="domain" description="ABC transmembrane type-1" evidence="12">
    <location>
        <begin position="30"/>
        <end position="324"/>
    </location>
</feature>
<keyword evidence="3" id="KW-1003">Cell membrane</keyword>
<dbReference type="InterPro" id="IPR011527">
    <property type="entry name" value="ABC1_TM_dom"/>
</dbReference>
<dbReference type="GO" id="GO:0005886">
    <property type="term" value="C:plasma membrane"/>
    <property type="evidence" value="ECO:0007669"/>
    <property type="project" value="UniProtKB-SubCell"/>
</dbReference>
<evidence type="ECO:0000256" key="1">
    <source>
        <dbReference type="ARBA" id="ARBA00004651"/>
    </source>
</evidence>
<dbReference type="FunFam" id="3.40.50.300:FF:000299">
    <property type="entry name" value="ABC transporter ATP-binding protein/permease"/>
    <property type="match status" value="1"/>
</dbReference>
<dbReference type="PANTHER" id="PTHR24221">
    <property type="entry name" value="ATP-BINDING CASSETTE SUB-FAMILY B"/>
    <property type="match status" value="1"/>
</dbReference>
<evidence type="ECO:0000313" key="14">
    <source>
        <dbReference type="Proteomes" id="UP000198881"/>
    </source>
</evidence>
<dbReference type="InterPro" id="IPR003593">
    <property type="entry name" value="AAA+_ATPase"/>
</dbReference>
<gene>
    <name evidence="13" type="ORF">SAMN04487966_10898</name>
</gene>
<feature type="transmembrane region" description="Helical" evidence="10">
    <location>
        <begin position="29"/>
        <end position="57"/>
    </location>
</feature>
<proteinExistence type="inferred from homology"/>
<dbReference type="STRING" id="574650.SAMN04487966_10898"/>
<protein>
    <submittedName>
        <fullName evidence="13">ABC-type multidrug transport system, ATPase and permease component</fullName>
    </submittedName>
</protein>
<dbReference type="Gene3D" id="3.40.50.300">
    <property type="entry name" value="P-loop containing nucleotide triphosphate hydrolases"/>
    <property type="match status" value="1"/>
</dbReference>
<evidence type="ECO:0000313" key="13">
    <source>
        <dbReference type="EMBL" id="SFV23771.1"/>
    </source>
</evidence>
<evidence type="ECO:0000256" key="7">
    <source>
        <dbReference type="ARBA" id="ARBA00022989"/>
    </source>
</evidence>
<keyword evidence="2" id="KW-0813">Transport</keyword>
<evidence type="ECO:0000256" key="4">
    <source>
        <dbReference type="ARBA" id="ARBA00022692"/>
    </source>
</evidence>
<dbReference type="SUPFAM" id="SSF90123">
    <property type="entry name" value="ABC transporter transmembrane region"/>
    <property type="match status" value="1"/>
</dbReference>
<organism evidence="13 14">
    <name type="scientific">Micrococcus terreus</name>
    <dbReference type="NCBI Taxonomy" id="574650"/>
    <lineage>
        <taxon>Bacteria</taxon>
        <taxon>Bacillati</taxon>
        <taxon>Actinomycetota</taxon>
        <taxon>Actinomycetes</taxon>
        <taxon>Micrococcales</taxon>
        <taxon>Micrococcaceae</taxon>
        <taxon>Micrococcus</taxon>
    </lineage>
</organism>
<dbReference type="Pfam" id="PF00005">
    <property type="entry name" value="ABC_tran"/>
    <property type="match status" value="1"/>
</dbReference>
<evidence type="ECO:0000256" key="6">
    <source>
        <dbReference type="ARBA" id="ARBA00022840"/>
    </source>
</evidence>
<evidence type="ECO:0000256" key="10">
    <source>
        <dbReference type="SAM" id="Phobius"/>
    </source>
</evidence>
<evidence type="ECO:0000256" key="8">
    <source>
        <dbReference type="ARBA" id="ARBA00023136"/>
    </source>
</evidence>
<comment type="similarity">
    <text evidence="9">Belongs to the ABC transporter superfamily. Lipid exporter (TC 3.A.1.106) family.</text>
</comment>
<feature type="transmembrane region" description="Helical" evidence="10">
    <location>
        <begin position="82"/>
        <end position="103"/>
    </location>
</feature>
<keyword evidence="14" id="KW-1185">Reference proteome</keyword>
<dbReference type="SUPFAM" id="SSF52540">
    <property type="entry name" value="P-loop containing nucleoside triphosphate hydrolases"/>
    <property type="match status" value="1"/>
</dbReference>
<dbReference type="InterPro" id="IPR036640">
    <property type="entry name" value="ABC1_TM_sf"/>
</dbReference>
<feature type="transmembrane region" description="Helical" evidence="10">
    <location>
        <begin position="186"/>
        <end position="204"/>
    </location>
</feature>
<dbReference type="PROSITE" id="PS50893">
    <property type="entry name" value="ABC_TRANSPORTER_2"/>
    <property type="match status" value="1"/>
</dbReference>
<dbReference type="PANTHER" id="PTHR24221:SF632">
    <property type="entry name" value="ATP-DEPENDENT LIPID A-CORE FLIPPASE"/>
    <property type="match status" value="1"/>
</dbReference>
<dbReference type="PROSITE" id="PS50929">
    <property type="entry name" value="ABC_TM1F"/>
    <property type="match status" value="1"/>
</dbReference>
<sequence>MPNVTASTSRNKRRHGLGLLLNRRTRARLILAFIGSGIVASTEIVALAVVVPIMSIMAGEEPTLGPLGPANEFFGITSEQTAIWLAAILFGAYLIKGIVGLGYRWWVGGFLARQQVDTSSKLFSYFLRADYSLHLRRTQGDFIRRMNDAVNATYSGVIMGVVSIATESLTVLAILAALLIADPIPALGMLLYFGVTSLILYSFTKRYAHATGLKLLSSAEQIFNFAVQPLANIKDVKLRDNSAVFVEKYRGARWISAHAGRVSAFLTELPKFVLEILFIGGVALLTVFLFASQNSGAAVATLALFAVAGFRLLPSLTRLMASVNLARVNLPSLDMVVDEFITMDKKLVVRTSAPEPITLTSDITLQDVDFHYEGSEHAVLSDISVTIPVGTSMGIVGTSGAGKSTLVDLIMGFHRPSGGVVTADGADIHANIRGWQQLIGLVPQDVHTLSATVLENITFLDDHPDRDRAVLAAERAQLAPVIENLPQGYETPIGPGGTGLSGGQRQRLGLARALYRDPSLLVLDEATSALDNETEHHVTQAIQNLSGETTVLVIAHRLSTVRHCDRIAFMENGRIVAYGTFDEVVSQSPSFARLVELASLSKDDEL</sequence>
<comment type="subcellular location">
    <subcellularLocation>
        <location evidence="1">Cell membrane</location>
        <topology evidence="1">Multi-pass membrane protein</topology>
    </subcellularLocation>
</comment>
<dbReference type="SMART" id="SM00382">
    <property type="entry name" value="AAA"/>
    <property type="match status" value="1"/>
</dbReference>
<dbReference type="GO" id="GO:0140359">
    <property type="term" value="F:ABC-type transporter activity"/>
    <property type="evidence" value="ECO:0007669"/>
    <property type="project" value="InterPro"/>
</dbReference>
<dbReference type="Proteomes" id="UP000198881">
    <property type="component" value="Unassembled WGS sequence"/>
</dbReference>
<dbReference type="GO" id="GO:0016887">
    <property type="term" value="F:ATP hydrolysis activity"/>
    <property type="evidence" value="ECO:0007669"/>
    <property type="project" value="InterPro"/>
</dbReference>
<dbReference type="InterPro" id="IPR039421">
    <property type="entry name" value="Type_1_exporter"/>
</dbReference>
<accession>A0A1I7MPD9</accession>
<evidence type="ECO:0000256" key="9">
    <source>
        <dbReference type="ARBA" id="ARBA00061644"/>
    </source>
</evidence>
<evidence type="ECO:0000256" key="2">
    <source>
        <dbReference type="ARBA" id="ARBA00022448"/>
    </source>
</evidence>
<dbReference type="Gene3D" id="1.20.1560.10">
    <property type="entry name" value="ABC transporter type 1, transmembrane domain"/>
    <property type="match status" value="1"/>
</dbReference>
<reference evidence="13 14" key="1">
    <citation type="submission" date="2016-10" db="EMBL/GenBank/DDBJ databases">
        <authorList>
            <person name="de Groot N.N."/>
        </authorList>
    </citation>
    <scope>NUCLEOTIDE SEQUENCE [LARGE SCALE GENOMIC DNA]</scope>
    <source>
        <strain evidence="13 14">CGMCC 1.7054</strain>
    </source>
</reference>
<dbReference type="GO" id="GO:0034040">
    <property type="term" value="F:ATPase-coupled lipid transmembrane transporter activity"/>
    <property type="evidence" value="ECO:0007669"/>
    <property type="project" value="TreeGrafter"/>
</dbReference>
<dbReference type="EMBL" id="FPCG01000008">
    <property type="protein sequence ID" value="SFV23771.1"/>
    <property type="molecule type" value="Genomic_DNA"/>
</dbReference>
<dbReference type="InterPro" id="IPR027417">
    <property type="entry name" value="P-loop_NTPase"/>
</dbReference>
<evidence type="ECO:0000259" key="12">
    <source>
        <dbReference type="PROSITE" id="PS50929"/>
    </source>
</evidence>
<feature type="transmembrane region" description="Helical" evidence="10">
    <location>
        <begin position="297"/>
        <end position="313"/>
    </location>
</feature>
<keyword evidence="6" id="KW-0067">ATP-binding</keyword>
<dbReference type="InterPro" id="IPR017871">
    <property type="entry name" value="ABC_transporter-like_CS"/>
</dbReference>